<comment type="caution">
    <text evidence="5">The sequence shown here is derived from an EMBL/GenBank/DDBJ whole genome shotgun (WGS) entry which is preliminary data.</text>
</comment>
<evidence type="ECO:0000256" key="3">
    <source>
        <dbReference type="PROSITE-ProRule" id="PRU00169"/>
    </source>
</evidence>
<gene>
    <name evidence="5" type="ORF">C7460_10428</name>
</gene>
<keyword evidence="6" id="KW-1185">Reference proteome</keyword>
<proteinExistence type="predicted"/>
<evidence type="ECO:0000256" key="1">
    <source>
        <dbReference type="ARBA" id="ARBA00022553"/>
    </source>
</evidence>
<dbReference type="AlphaFoldDB" id="A0A3D9L521"/>
<dbReference type="EMBL" id="QREG01000004">
    <property type="protein sequence ID" value="REE01009.1"/>
    <property type="molecule type" value="Genomic_DNA"/>
</dbReference>
<dbReference type="Pfam" id="PF00072">
    <property type="entry name" value="Response_reg"/>
    <property type="match status" value="1"/>
</dbReference>
<dbReference type="PANTHER" id="PTHR44591:SF14">
    <property type="entry name" value="PROTEIN PILG"/>
    <property type="match status" value="1"/>
</dbReference>
<dbReference type="CDD" id="cd17541">
    <property type="entry name" value="REC_CheB-like"/>
    <property type="match status" value="1"/>
</dbReference>
<dbReference type="Gene3D" id="3.40.50.2300">
    <property type="match status" value="1"/>
</dbReference>
<dbReference type="OrthoDB" id="9789181at2"/>
<dbReference type="PANTHER" id="PTHR44591">
    <property type="entry name" value="STRESS RESPONSE REGULATOR PROTEIN 1"/>
    <property type="match status" value="1"/>
</dbReference>
<protein>
    <submittedName>
        <fullName evidence="5">Two-component system chemotaxis response regulator CheY</fullName>
    </submittedName>
</protein>
<keyword evidence="2" id="KW-0902">Two-component regulatory system</keyword>
<dbReference type="InterPro" id="IPR011006">
    <property type="entry name" value="CheY-like_superfamily"/>
</dbReference>
<dbReference type="Proteomes" id="UP000256779">
    <property type="component" value="Unassembled WGS sequence"/>
</dbReference>
<dbReference type="PROSITE" id="PS50110">
    <property type="entry name" value="RESPONSE_REGULATORY"/>
    <property type="match status" value="1"/>
</dbReference>
<evidence type="ECO:0000313" key="5">
    <source>
        <dbReference type="EMBL" id="REE01009.1"/>
    </source>
</evidence>
<dbReference type="RefSeq" id="WP_115867104.1">
    <property type="nucleotide sequence ID" value="NZ_QREG01000004.1"/>
</dbReference>
<sequence length="127" mass="14159">MRLLIVDDSSIMRRIIEKNLKDYDIQIIGMAPDGQTALQLVKEHMPDVITLDITMPGMDGLACLDEIMAVHPKAKVMIITALSDKLTGLRALDKGARGFLYKPVNAVDLAKAFDRLLKRNENKQGRV</sequence>
<accession>A0A3D9L521</accession>
<evidence type="ECO:0000259" key="4">
    <source>
        <dbReference type="PROSITE" id="PS50110"/>
    </source>
</evidence>
<dbReference type="InterPro" id="IPR050595">
    <property type="entry name" value="Bact_response_regulator"/>
</dbReference>
<evidence type="ECO:0000256" key="2">
    <source>
        <dbReference type="ARBA" id="ARBA00023012"/>
    </source>
</evidence>
<dbReference type="SUPFAM" id="SSF52172">
    <property type="entry name" value="CheY-like"/>
    <property type="match status" value="1"/>
</dbReference>
<evidence type="ECO:0000313" key="6">
    <source>
        <dbReference type="Proteomes" id="UP000256779"/>
    </source>
</evidence>
<keyword evidence="1 3" id="KW-0597">Phosphoprotein</keyword>
<name>A0A3D9L521_MARFU</name>
<organism evidence="5 6">
    <name type="scientific">Marinoscillum furvescens DSM 4134</name>
    <dbReference type="NCBI Taxonomy" id="1122208"/>
    <lineage>
        <taxon>Bacteria</taxon>
        <taxon>Pseudomonadati</taxon>
        <taxon>Bacteroidota</taxon>
        <taxon>Cytophagia</taxon>
        <taxon>Cytophagales</taxon>
        <taxon>Reichenbachiellaceae</taxon>
        <taxon>Marinoscillum</taxon>
    </lineage>
</organism>
<dbReference type="InterPro" id="IPR001789">
    <property type="entry name" value="Sig_transdc_resp-reg_receiver"/>
</dbReference>
<reference evidence="5 6" key="1">
    <citation type="submission" date="2018-07" db="EMBL/GenBank/DDBJ databases">
        <title>Genomic Encyclopedia of Type Strains, Phase IV (KMG-IV): sequencing the most valuable type-strain genomes for metagenomic binning, comparative biology and taxonomic classification.</title>
        <authorList>
            <person name="Goeker M."/>
        </authorList>
    </citation>
    <scope>NUCLEOTIDE SEQUENCE [LARGE SCALE GENOMIC DNA]</scope>
    <source>
        <strain evidence="5 6">DSM 4134</strain>
    </source>
</reference>
<dbReference type="SMART" id="SM00448">
    <property type="entry name" value="REC"/>
    <property type="match status" value="1"/>
</dbReference>
<feature type="domain" description="Response regulatory" evidence="4">
    <location>
        <begin position="2"/>
        <end position="117"/>
    </location>
</feature>
<dbReference type="GO" id="GO:0000160">
    <property type="term" value="P:phosphorelay signal transduction system"/>
    <property type="evidence" value="ECO:0007669"/>
    <property type="project" value="UniProtKB-KW"/>
</dbReference>
<feature type="modified residue" description="4-aspartylphosphate" evidence="3">
    <location>
        <position position="52"/>
    </location>
</feature>